<dbReference type="AlphaFoldDB" id="A0AA36GI08"/>
<comment type="caution">
    <text evidence="1">The sequence shown here is derived from an EMBL/GenBank/DDBJ whole genome shotgun (WGS) entry which is preliminary data.</text>
</comment>
<proteinExistence type="predicted"/>
<evidence type="ECO:0000313" key="1">
    <source>
        <dbReference type="EMBL" id="CAJ0592254.1"/>
    </source>
</evidence>
<evidence type="ECO:0000313" key="2">
    <source>
        <dbReference type="Proteomes" id="UP001176961"/>
    </source>
</evidence>
<name>A0AA36GI08_CYLNA</name>
<keyword evidence="2" id="KW-1185">Reference proteome</keyword>
<dbReference type="EMBL" id="CATQJL010000043">
    <property type="protein sequence ID" value="CAJ0592254.1"/>
    <property type="molecule type" value="Genomic_DNA"/>
</dbReference>
<dbReference type="Proteomes" id="UP001176961">
    <property type="component" value="Unassembled WGS sequence"/>
</dbReference>
<organism evidence="1 2">
    <name type="scientific">Cylicocyclus nassatus</name>
    <name type="common">Nematode worm</name>
    <dbReference type="NCBI Taxonomy" id="53992"/>
    <lineage>
        <taxon>Eukaryota</taxon>
        <taxon>Metazoa</taxon>
        <taxon>Ecdysozoa</taxon>
        <taxon>Nematoda</taxon>
        <taxon>Chromadorea</taxon>
        <taxon>Rhabditida</taxon>
        <taxon>Rhabditina</taxon>
        <taxon>Rhabditomorpha</taxon>
        <taxon>Strongyloidea</taxon>
        <taxon>Strongylidae</taxon>
        <taxon>Cylicocyclus</taxon>
    </lineage>
</organism>
<accession>A0AA36GI08</accession>
<sequence>MESVEDRLASLQADPELYDMEMLQDMKQGLLAKSGALTDDNVEEHNAVCKRIKELSEAFDDASFEELKADIREKTEYNTTQGFNKTQEELQAMAQGHIDFVTEMYSEKNIDENITCEYIRPYADAVQIQQLAKRKGEDFNHLMSYIDKYKRVPQSDIRGMGSIRTYERVLKAKSLQDIINICDEIMEEFSDR</sequence>
<protein>
    <submittedName>
        <fullName evidence="1">Uncharacterized protein</fullName>
    </submittedName>
</protein>
<reference evidence="1" key="1">
    <citation type="submission" date="2023-07" db="EMBL/GenBank/DDBJ databases">
        <authorList>
            <consortium name="CYATHOMIX"/>
        </authorList>
    </citation>
    <scope>NUCLEOTIDE SEQUENCE</scope>
    <source>
        <strain evidence="1">N/A</strain>
    </source>
</reference>
<gene>
    <name evidence="1" type="ORF">CYNAS_LOCUS4237</name>
</gene>